<comment type="caution">
    <text evidence="1">The sequence shown here is derived from an EMBL/GenBank/DDBJ whole genome shotgun (WGS) entry which is preliminary data.</text>
</comment>
<evidence type="ECO:0000313" key="1">
    <source>
        <dbReference type="EMBL" id="KAI3753067.1"/>
    </source>
</evidence>
<dbReference type="EMBL" id="CM042012">
    <property type="protein sequence ID" value="KAI3753067.1"/>
    <property type="molecule type" value="Genomic_DNA"/>
</dbReference>
<accession>A0ACB9E2Q8</accession>
<gene>
    <name evidence="1" type="ORF">L2E82_25112</name>
</gene>
<organism evidence="1 2">
    <name type="scientific">Cichorium intybus</name>
    <name type="common">Chicory</name>
    <dbReference type="NCBI Taxonomy" id="13427"/>
    <lineage>
        <taxon>Eukaryota</taxon>
        <taxon>Viridiplantae</taxon>
        <taxon>Streptophyta</taxon>
        <taxon>Embryophyta</taxon>
        <taxon>Tracheophyta</taxon>
        <taxon>Spermatophyta</taxon>
        <taxon>Magnoliopsida</taxon>
        <taxon>eudicotyledons</taxon>
        <taxon>Gunneridae</taxon>
        <taxon>Pentapetalae</taxon>
        <taxon>asterids</taxon>
        <taxon>campanulids</taxon>
        <taxon>Asterales</taxon>
        <taxon>Asteraceae</taxon>
        <taxon>Cichorioideae</taxon>
        <taxon>Cichorieae</taxon>
        <taxon>Cichoriinae</taxon>
        <taxon>Cichorium</taxon>
    </lineage>
</organism>
<evidence type="ECO:0000313" key="2">
    <source>
        <dbReference type="Proteomes" id="UP001055811"/>
    </source>
</evidence>
<dbReference type="Proteomes" id="UP001055811">
    <property type="component" value="Linkage Group LG04"/>
</dbReference>
<sequence>MIWRGSYAKGALYALQRGGNHLKQGVTGFICDTNALDSSDIEVLRFEITSMIMRDMIVTTPCMRSSYPTKAEQYHFLRHNLNPETPNQVSDKDLETVYVETSIYMLASHLYWALWDLIQLLELISSVLMPHFQQNVNGRLTVLVYKAMALKTSLFRNI</sequence>
<protein>
    <submittedName>
        <fullName evidence="1">Uncharacterized protein</fullName>
    </submittedName>
</protein>
<name>A0ACB9E2Q8_CICIN</name>
<reference evidence="2" key="1">
    <citation type="journal article" date="2022" name="Mol. Ecol. Resour.">
        <title>The genomes of chicory, endive, great burdock and yacon provide insights into Asteraceae palaeo-polyploidization history and plant inulin production.</title>
        <authorList>
            <person name="Fan W."/>
            <person name="Wang S."/>
            <person name="Wang H."/>
            <person name="Wang A."/>
            <person name="Jiang F."/>
            <person name="Liu H."/>
            <person name="Zhao H."/>
            <person name="Xu D."/>
            <person name="Zhang Y."/>
        </authorList>
    </citation>
    <scope>NUCLEOTIDE SEQUENCE [LARGE SCALE GENOMIC DNA]</scope>
    <source>
        <strain evidence="2">cv. Punajuju</strain>
    </source>
</reference>
<reference evidence="1 2" key="2">
    <citation type="journal article" date="2022" name="Mol. Ecol. Resour.">
        <title>The genomes of chicory, endive, great burdock and yacon provide insights into Asteraceae paleo-polyploidization history and plant inulin production.</title>
        <authorList>
            <person name="Fan W."/>
            <person name="Wang S."/>
            <person name="Wang H."/>
            <person name="Wang A."/>
            <person name="Jiang F."/>
            <person name="Liu H."/>
            <person name="Zhao H."/>
            <person name="Xu D."/>
            <person name="Zhang Y."/>
        </authorList>
    </citation>
    <scope>NUCLEOTIDE SEQUENCE [LARGE SCALE GENOMIC DNA]</scope>
    <source>
        <strain evidence="2">cv. Punajuju</strain>
        <tissue evidence="1">Leaves</tissue>
    </source>
</reference>
<proteinExistence type="predicted"/>
<keyword evidence="2" id="KW-1185">Reference proteome</keyword>